<dbReference type="Gene3D" id="3.20.20.450">
    <property type="entry name" value="EAL domain"/>
    <property type="match status" value="1"/>
</dbReference>
<proteinExistence type="predicted"/>
<dbReference type="GO" id="GO:0071111">
    <property type="term" value="F:cyclic-guanylate-specific phosphodiesterase activity"/>
    <property type="evidence" value="ECO:0007669"/>
    <property type="project" value="InterPro"/>
</dbReference>
<name>A4C8E7_9GAMM</name>
<reference evidence="4 5" key="1">
    <citation type="submission" date="2006-02" db="EMBL/GenBank/DDBJ databases">
        <authorList>
            <person name="Moran M.A."/>
            <person name="Kjelleberg S."/>
            <person name="Egan S."/>
            <person name="Saunders N."/>
            <person name="Thomas T."/>
            <person name="Ferriera S."/>
            <person name="Johnson J."/>
            <person name="Kravitz S."/>
            <person name="Halpern A."/>
            <person name="Remington K."/>
            <person name="Beeson K."/>
            <person name="Tran B."/>
            <person name="Rogers Y.-H."/>
            <person name="Friedman R."/>
            <person name="Venter J.C."/>
        </authorList>
    </citation>
    <scope>NUCLEOTIDE SEQUENCE [LARGE SCALE GENOMIC DNA]</scope>
    <source>
        <strain evidence="4 5">D2</strain>
    </source>
</reference>
<dbReference type="HOGENOM" id="CLU_474759_0_0_6"/>
<dbReference type="Pfam" id="PF00990">
    <property type="entry name" value="GGDEF"/>
    <property type="match status" value="1"/>
</dbReference>
<dbReference type="InterPro" id="IPR029787">
    <property type="entry name" value="Nucleotide_cyclase"/>
</dbReference>
<dbReference type="EMBL" id="AAOH01000003">
    <property type="protein sequence ID" value="EAR28862.1"/>
    <property type="molecule type" value="Genomic_DNA"/>
</dbReference>
<dbReference type="InterPro" id="IPR043128">
    <property type="entry name" value="Rev_trsase/Diguanyl_cyclase"/>
</dbReference>
<feature type="transmembrane region" description="Helical" evidence="1">
    <location>
        <begin position="29"/>
        <end position="47"/>
    </location>
</feature>
<dbReference type="Pfam" id="PF00563">
    <property type="entry name" value="EAL"/>
    <property type="match status" value="1"/>
</dbReference>
<dbReference type="InterPro" id="IPR001633">
    <property type="entry name" value="EAL_dom"/>
</dbReference>
<dbReference type="PANTHER" id="PTHR33121">
    <property type="entry name" value="CYCLIC DI-GMP PHOSPHODIESTERASE PDEF"/>
    <property type="match status" value="1"/>
</dbReference>
<sequence>MCRWALSLAFSLAAFNLSAAEVDMMFNPTSFLAGMLLIAWLLCMQLRQNTITRILNLNVGLATLAFLSFQEPLVFLLVIFAILVQLFFELKDNQRYSRTAVASYSALVCAAIVFVVLQITTVSPNFLALASIVYLLIQNLLAELNGSPEPVNQMQLPGATTEITNAKQGYPDRAMFKAQFNQWQQDATETGHLVVFKFDGFSEINQKLGHDFGDLLLVQLTSRINSVLQGQALLEIGRDALKPFYFCHLNSVEYAFLITQSEQKHLYEQLIGQLIQISNQPISIKGCLMQTALRAAMVEVSPQQALSFEEQLKCAYLALDVGLKKNEVVSKYTPAMSELRNEQLDKISLLDQVDYEKDFELYFHPVVNLKTNEIIFIELLLRWNHPTKGLLDASAFVNEIKIAGLSYSVTKWVLEKAAEIALMLKVADFKVPVSINLFGSELFNDEMIEHLTHLIAEHQLNPKYLIIECPANVLLNLEDKGAAILKRLKAMDVPVCLDDLGVSPLLLTQLPKLTLQYVKLDDGLITELSQNSNTRNLLRGIINMCSNLESKVIAEGVASSALLEFVEGLQCDAAQGYLFTRPLSIVGVTAWLAQWQQKLDHQQRPY</sequence>
<feature type="transmembrane region" description="Helical" evidence="1">
    <location>
        <begin position="59"/>
        <end position="88"/>
    </location>
</feature>
<feature type="chain" id="PRO_5002667087" description="EAL domain-containing protein" evidence="2">
    <location>
        <begin position="20"/>
        <end position="606"/>
    </location>
</feature>
<dbReference type="SUPFAM" id="SSF55073">
    <property type="entry name" value="Nucleotide cyclase"/>
    <property type="match status" value="1"/>
</dbReference>
<evidence type="ECO:0000256" key="2">
    <source>
        <dbReference type="SAM" id="SignalP"/>
    </source>
</evidence>
<dbReference type="AlphaFoldDB" id="A4C8E7"/>
<evidence type="ECO:0000256" key="1">
    <source>
        <dbReference type="SAM" id="Phobius"/>
    </source>
</evidence>
<keyword evidence="1" id="KW-0812">Transmembrane</keyword>
<dbReference type="STRING" id="87626.PTD2_07459"/>
<dbReference type="SUPFAM" id="SSF141868">
    <property type="entry name" value="EAL domain-like"/>
    <property type="match status" value="1"/>
</dbReference>
<dbReference type="Gene3D" id="3.30.70.270">
    <property type="match status" value="1"/>
</dbReference>
<dbReference type="Proteomes" id="UP000006201">
    <property type="component" value="Unassembled WGS sequence"/>
</dbReference>
<keyword evidence="1" id="KW-1133">Transmembrane helix</keyword>
<feature type="signal peptide" evidence="2">
    <location>
        <begin position="1"/>
        <end position="19"/>
    </location>
</feature>
<comment type="caution">
    <text evidence="4">The sequence shown here is derived from an EMBL/GenBank/DDBJ whole genome shotgun (WGS) entry which is preliminary data.</text>
</comment>
<dbReference type="InterPro" id="IPR035919">
    <property type="entry name" value="EAL_sf"/>
</dbReference>
<accession>A4C8E7</accession>
<dbReference type="eggNOG" id="COG5001">
    <property type="taxonomic scope" value="Bacteria"/>
</dbReference>
<gene>
    <name evidence="4" type="ORF">PTD2_07459</name>
</gene>
<evidence type="ECO:0000313" key="5">
    <source>
        <dbReference type="Proteomes" id="UP000006201"/>
    </source>
</evidence>
<dbReference type="PANTHER" id="PTHR33121:SF79">
    <property type="entry name" value="CYCLIC DI-GMP PHOSPHODIESTERASE PDED-RELATED"/>
    <property type="match status" value="1"/>
</dbReference>
<dbReference type="RefSeq" id="WP_009838124.1">
    <property type="nucleotide sequence ID" value="NZ_AAOH01000003.1"/>
</dbReference>
<keyword evidence="5" id="KW-1185">Reference proteome</keyword>
<keyword evidence="2" id="KW-0732">Signal</keyword>
<feature type="domain" description="EAL" evidence="3">
    <location>
        <begin position="342"/>
        <end position="596"/>
    </location>
</feature>
<keyword evidence="1" id="KW-0472">Membrane</keyword>
<feature type="transmembrane region" description="Helical" evidence="1">
    <location>
        <begin position="100"/>
        <end position="119"/>
    </location>
</feature>
<protein>
    <recommendedName>
        <fullName evidence="3">EAL domain-containing protein</fullName>
    </recommendedName>
</protein>
<dbReference type="InterPro" id="IPR050706">
    <property type="entry name" value="Cyclic-di-GMP_PDE-like"/>
</dbReference>
<evidence type="ECO:0000259" key="3">
    <source>
        <dbReference type="PROSITE" id="PS50883"/>
    </source>
</evidence>
<dbReference type="SMART" id="SM00267">
    <property type="entry name" value="GGDEF"/>
    <property type="match status" value="1"/>
</dbReference>
<dbReference type="InterPro" id="IPR000160">
    <property type="entry name" value="GGDEF_dom"/>
</dbReference>
<dbReference type="CDD" id="cd01948">
    <property type="entry name" value="EAL"/>
    <property type="match status" value="1"/>
</dbReference>
<dbReference type="SMART" id="SM00052">
    <property type="entry name" value="EAL"/>
    <property type="match status" value="1"/>
</dbReference>
<evidence type="ECO:0000313" key="4">
    <source>
        <dbReference type="EMBL" id="EAR28862.1"/>
    </source>
</evidence>
<organism evidence="4 5">
    <name type="scientific">Pseudoalteromonas tunicata D2</name>
    <dbReference type="NCBI Taxonomy" id="87626"/>
    <lineage>
        <taxon>Bacteria</taxon>
        <taxon>Pseudomonadati</taxon>
        <taxon>Pseudomonadota</taxon>
        <taxon>Gammaproteobacteria</taxon>
        <taxon>Alteromonadales</taxon>
        <taxon>Pseudoalteromonadaceae</taxon>
        <taxon>Pseudoalteromonas</taxon>
    </lineage>
</organism>
<dbReference type="OrthoDB" id="6286573at2"/>
<dbReference type="PROSITE" id="PS50883">
    <property type="entry name" value="EAL"/>
    <property type="match status" value="1"/>
</dbReference>